<keyword evidence="1" id="KW-0472">Membrane</keyword>
<dbReference type="PROSITE" id="PS00409">
    <property type="entry name" value="PROKAR_NTER_METHYL"/>
    <property type="match status" value="1"/>
</dbReference>
<evidence type="ECO:0000313" key="3">
    <source>
        <dbReference type="Proteomes" id="UP000177276"/>
    </source>
</evidence>
<comment type="caution">
    <text evidence="2">The sequence shown here is derived from an EMBL/GenBank/DDBJ whole genome shotgun (WGS) entry which is preliminary data.</text>
</comment>
<proteinExistence type="predicted"/>
<dbReference type="Pfam" id="PF07963">
    <property type="entry name" value="N_methyl"/>
    <property type="match status" value="1"/>
</dbReference>
<keyword evidence="1" id="KW-1133">Transmembrane helix</keyword>
<evidence type="ECO:0000256" key="1">
    <source>
        <dbReference type="SAM" id="Phobius"/>
    </source>
</evidence>
<reference evidence="2 3" key="1">
    <citation type="journal article" date="2016" name="Nat. Commun.">
        <title>Thousands of microbial genomes shed light on interconnected biogeochemical processes in an aquifer system.</title>
        <authorList>
            <person name="Anantharaman K."/>
            <person name="Brown C.T."/>
            <person name="Hug L.A."/>
            <person name="Sharon I."/>
            <person name="Castelle C.J."/>
            <person name="Probst A.J."/>
            <person name="Thomas B.C."/>
            <person name="Singh A."/>
            <person name="Wilkins M.J."/>
            <person name="Karaoz U."/>
            <person name="Brodie E.L."/>
            <person name="Williams K.H."/>
            <person name="Hubbard S.S."/>
            <person name="Banfield J.F."/>
        </authorList>
    </citation>
    <scope>NUCLEOTIDE SEQUENCE [LARGE SCALE GENOMIC DNA]</scope>
</reference>
<sequence>MKNKFKNQSGFTLVEMLIAISLFIAVVTISIGALLSIFDANSKAQATKTVVDNLNLSIENMTRIVRFGSNYYCGISSNENSVSNCSGGGNSFSVTFDGSRIIYRLSGTTIQRSDNGGSYTDITSPETVIQYLRFYVFGSDTSDSIQPYVIVVIKGYVGNKPTTQSIFSIETLMSQRKLDFN</sequence>
<evidence type="ECO:0000313" key="2">
    <source>
        <dbReference type="EMBL" id="OHB12837.1"/>
    </source>
</evidence>
<organism evidence="2 3">
    <name type="scientific">Candidatus Zambryskibacteria bacterium RIFCSPLOWO2_12_FULL_39_16</name>
    <dbReference type="NCBI Taxonomy" id="1802775"/>
    <lineage>
        <taxon>Bacteria</taxon>
        <taxon>Candidatus Zambryskiibacteriota</taxon>
    </lineage>
</organism>
<dbReference type="AlphaFoldDB" id="A0A1G2UTW7"/>
<keyword evidence="1" id="KW-0812">Transmembrane</keyword>
<dbReference type="Proteomes" id="UP000177276">
    <property type="component" value="Unassembled WGS sequence"/>
</dbReference>
<evidence type="ECO:0008006" key="4">
    <source>
        <dbReference type="Google" id="ProtNLM"/>
    </source>
</evidence>
<accession>A0A1G2UTW7</accession>
<name>A0A1G2UTW7_9BACT</name>
<protein>
    <recommendedName>
        <fullName evidence="4">Prepilin-type N-terminal cleavage/methylation domain-containing protein</fullName>
    </recommendedName>
</protein>
<feature type="transmembrane region" description="Helical" evidence="1">
    <location>
        <begin position="12"/>
        <end position="38"/>
    </location>
</feature>
<dbReference type="EMBL" id="MHWS01000003">
    <property type="protein sequence ID" value="OHB12837.1"/>
    <property type="molecule type" value="Genomic_DNA"/>
</dbReference>
<dbReference type="InterPro" id="IPR012902">
    <property type="entry name" value="N_methyl_site"/>
</dbReference>
<gene>
    <name evidence="2" type="ORF">A3G46_02365</name>
</gene>
<dbReference type="NCBIfam" id="TIGR02532">
    <property type="entry name" value="IV_pilin_GFxxxE"/>
    <property type="match status" value="1"/>
</dbReference>